<comment type="caution">
    <text evidence="9">The sequence shown here is derived from an EMBL/GenBank/DDBJ whole genome shotgun (WGS) entry which is preliminary data.</text>
</comment>
<dbReference type="GO" id="GO:0005886">
    <property type="term" value="C:plasma membrane"/>
    <property type="evidence" value="ECO:0007669"/>
    <property type="project" value="UniProtKB-SubCell"/>
</dbReference>
<name>A0A949K8N8_9FIRM</name>
<sequence length="307" mass="34505">MNKIKKTGGNRKYTVFWPIVFVAPFVICFFLFNLFPILYSFQLSFYDWSGVGEKTFVGLANYVRIVTEDKMFLKSLGNTLFMMVISFPFAIIFGLVISAFLSNLKHGRRFFQTVNFLPYITTPVAIGLIFTFLFDRNTGMVNRLLELLNVNGLNWLGNPRLAQVVIAIMIAWKYTGYYMALYLAGITSISEDIYEAARVDGAGALTIFRKITMPLLKPITIFIIVTSMIGGLQLFDEPNLMFNVSTTSVIGGPDRSCLTLLWNFYDVAFGSTAKLGYGSAVAVCIFIVIVLISLIGMKLMNRKEDVI</sequence>
<dbReference type="SUPFAM" id="SSF161098">
    <property type="entry name" value="MetI-like"/>
    <property type="match status" value="1"/>
</dbReference>
<dbReference type="PROSITE" id="PS50928">
    <property type="entry name" value="ABC_TM1"/>
    <property type="match status" value="1"/>
</dbReference>
<comment type="subcellular location">
    <subcellularLocation>
        <location evidence="1 7">Cell membrane</location>
        <topology evidence="1 7">Multi-pass membrane protein</topology>
    </subcellularLocation>
</comment>
<accession>A0A949K8N8</accession>
<evidence type="ECO:0000256" key="6">
    <source>
        <dbReference type="ARBA" id="ARBA00023136"/>
    </source>
</evidence>
<keyword evidence="5 7" id="KW-1133">Transmembrane helix</keyword>
<dbReference type="PANTHER" id="PTHR30193">
    <property type="entry name" value="ABC TRANSPORTER PERMEASE PROTEIN"/>
    <property type="match status" value="1"/>
</dbReference>
<keyword evidence="3" id="KW-1003">Cell membrane</keyword>
<dbReference type="PANTHER" id="PTHR30193:SF37">
    <property type="entry name" value="INNER MEMBRANE ABC TRANSPORTER PERMEASE PROTEIN YCJO"/>
    <property type="match status" value="1"/>
</dbReference>
<keyword evidence="2 7" id="KW-0813">Transport</keyword>
<dbReference type="InterPro" id="IPR051393">
    <property type="entry name" value="ABC_transporter_permease"/>
</dbReference>
<dbReference type="InterPro" id="IPR000515">
    <property type="entry name" value="MetI-like"/>
</dbReference>
<evidence type="ECO:0000259" key="8">
    <source>
        <dbReference type="PROSITE" id="PS50928"/>
    </source>
</evidence>
<feature type="transmembrane region" description="Helical" evidence="7">
    <location>
        <begin position="80"/>
        <end position="104"/>
    </location>
</feature>
<feature type="transmembrane region" description="Helical" evidence="7">
    <location>
        <begin position="215"/>
        <end position="235"/>
    </location>
</feature>
<feature type="transmembrane region" description="Helical" evidence="7">
    <location>
        <begin position="275"/>
        <end position="295"/>
    </location>
</feature>
<dbReference type="RefSeq" id="WP_238722586.1">
    <property type="nucleotide sequence ID" value="NZ_JAHQCW010000034.1"/>
</dbReference>
<comment type="similarity">
    <text evidence="7">Belongs to the binding-protein-dependent transport system permease family.</text>
</comment>
<dbReference type="Proteomes" id="UP000712157">
    <property type="component" value="Unassembled WGS sequence"/>
</dbReference>
<dbReference type="CDD" id="cd06261">
    <property type="entry name" value="TM_PBP2"/>
    <property type="match status" value="1"/>
</dbReference>
<evidence type="ECO:0000256" key="4">
    <source>
        <dbReference type="ARBA" id="ARBA00022692"/>
    </source>
</evidence>
<gene>
    <name evidence="9" type="ORF">KTH89_17930</name>
</gene>
<evidence type="ECO:0000313" key="9">
    <source>
        <dbReference type="EMBL" id="MBU9738427.1"/>
    </source>
</evidence>
<feature type="domain" description="ABC transmembrane type-1" evidence="8">
    <location>
        <begin position="76"/>
        <end position="296"/>
    </location>
</feature>
<organism evidence="9 10">
    <name type="scientific">Diplocloster agilis</name>
    <dbReference type="NCBI Taxonomy" id="2850323"/>
    <lineage>
        <taxon>Bacteria</taxon>
        <taxon>Bacillati</taxon>
        <taxon>Bacillota</taxon>
        <taxon>Clostridia</taxon>
        <taxon>Lachnospirales</taxon>
        <taxon>Lachnospiraceae</taxon>
        <taxon>Diplocloster</taxon>
    </lineage>
</organism>
<keyword evidence="4 7" id="KW-0812">Transmembrane</keyword>
<evidence type="ECO:0000256" key="7">
    <source>
        <dbReference type="RuleBase" id="RU363032"/>
    </source>
</evidence>
<keyword evidence="10" id="KW-1185">Reference proteome</keyword>
<keyword evidence="6 7" id="KW-0472">Membrane</keyword>
<protein>
    <submittedName>
        <fullName evidence="9">Sugar ABC transporter permease</fullName>
    </submittedName>
</protein>
<dbReference type="Gene3D" id="1.10.3720.10">
    <property type="entry name" value="MetI-like"/>
    <property type="match status" value="1"/>
</dbReference>
<proteinExistence type="inferred from homology"/>
<dbReference type="Pfam" id="PF00528">
    <property type="entry name" value="BPD_transp_1"/>
    <property type="match status" value="1"/>
</dbReference>
<dbReference type="GO" id="GO:0055085">
    <property type="term" value="P:transmembrane transport"/>
    <property type="evidence" value="ECO:0007669"/>
    <property type="project" value="InterPro"/>
</dbReference>
<dbReference type="InterPro" id="IPR035906">
    <property type="entry name" value="MetI-like_sf"/>
</dbReference>
<evidence type="ECO:0000256" key="1">
    <source>
        <dbReference type="ARBA" id="ARBA00004651"/>
    </source>
</evidence>
<feature type="transmembrane region" description="Helical" evidence="7">
    <location>
        <begin position="15"/>
        <end position="39"/>
    </location>
</feature>
<reference evidence="9" key="1">
    <citation type="submission" date="2021-06" db="EMBL/GenBank/DDBJ databases">
        <title>Description of novel taxa of the family Lachnospiraceae.</title>
        <authorList>
            <person name="Chaplin A.V."/>
            <person name="Sokolova S.R."/>
            <person name="Pikina A.P."/>
            <person name="Korzhanova M."/>
            <person name="Belova V."/>
            <person name="Korostin D."/>
            <person name="Efimov B.A."/>
        </authorList>
    </citation>
    <scope>NUCLEOTIDE SEQUENCE</scope>
    <source>
        <strain evidence="9">ASD5720</strain>
    </source>
</reference>
<feature type="transmembrane region" description="Helical" evidence="7">
    <location>
        <begin position="161"/>
        <end position="184"/>
    </location>
</feature>
<dbReference type="EMBL" id="JAHQCW010000034">
    <property type="protein sequence ID" value="MBU9738427.1"/>
    <property type="molecule type" value="Genomic_DNA"/>
</dbReference>
<evidence type="ECO:0000256" key="5">
    <source>
        <dbReference type="ARBA" id="ARBA00022989"/>
    </source>
</evidence>
<evidence type="ECO:0000256" key="2">
    <source>
        <dbReference type="ARBA" id="ARBA00022448"/>
    </source>
</evidence>
<feature type="transmembrane region" description="Helical" evidence="7">
    <location>
        <begin position="116"/>
        <end position="134"/>
    </location>
</feature>
<dbReference type="AlphaFoldDB" id="A0A949K8N8"/>
<evidence type="ECO:0000256" key="3">
    <source>
        <dbReference type="ARBA" id="ARBA00022475"/>
    </source>
</evidence>
<evidence type="ECO:0000313" key="10">
    <source>
        <dbReference type="Proteomes" id="UP000712157"/>
    </source>
</evidence>